<dbReference type="InterPro" id="IPR001764">
    <property type="entry name" value="Glyco_hydro_3_N"/>
</dbReference>
<evidence type="ECO:0000256" key="3">
    <source>
        <dbReference type="ARBA" id="ARBA00004987"/>
    </source>
</evidence>
<keyword evidence="8" id="KW-0378">Hydrolase</keyword>
<evidence type="ECO:0000256" key="14">
    <source>
        <dbReference type="ARBA" id="ARBA00039579"/>
    </source>
</evidence>
<evidence type="ECO:0000259" key="19">
    <source>
        <dbReference type="SMART" id="SM01217"/>
    </source>
</evidence>
<dbReference type="Pfam" id="PF14310">
    <property type="entry name" value="Fn3-like"/>
    <property type="match status" value="1"/>
</dbReference>
<comment type="subcellular location">
    <subcellularLocation>
        <location evidence="2">Secreted</location>
    </subcellularLocation>
</comment>
<dbReference type="EMBL" id="QZAF01000289">
    <property type="protein sequence ID" value="THV68855.1"/>
    <property type="molecule type" value="Genomic_DNA"/>
</dbReference>
<dbReference type="SUPFAM" id="SSF52279">
    <property type="entry name" value="Beta-D-glucan exohydrolase, C-terminal domain"/>
    <property type="match status" value="1"/>
</dbReference>
<evidence type="ECO:0000256" key="6">
    <source>
        <dbReference type="ARBA" id="ARBA00022525"/>
    </source>
</evidence>
<feature type="domain" description="Fibronectin type III-like" evidence="19">
    <location>
        <begin position="717"/>
        <end position="789"/>
    </location>
</feature>
<evidence type="ECO:0000256" key="5">
    <source>
        <dbReference type="ARBA" id="ARBA00012744"/>
    </source>
</evidence>
<dbReference type="GO" id="GO:0008422">
    <property type="term" value="F:beta-glucosidase activity"/>
    <property type="evidence" value="ECO:0007669"/>
    <property type="project" value="UniProtKB-EC"/>
</dbReference>
<dbReference type="GO" id="GO:0005576">
    <property type="term" value="C:extracellular region"/>
    <property type="evidence" value="ECO:0007669"/>
    <property type="project" value="UniProtKB-SubCell"/>
</dbReference>
<comment type="caution">
    <text evidence="20">The sequence shown here is derived from an EMBL/GenBank/DDBJ whole genome shotgun (WGS) entry which is preliminary data.</text>
</comment>
<dbReference type="InterPro" id="IPR017853">
    <property type="entry name" value="GH"/>
</dbReference>
<dbReference type="PANTHER" id="PTHR42715">
    <property type="entry name" value="BETA-GLUCOSIDASE"/>
    <property type="match status" value="1"/>
</dbReference>
<comment type="catalytic activity">
    <reaction evidence="1">
        <text>Hydrolysis of terminal, non-reducing beta-D-glucosyl residues with release of beta-D-glucose.</text>
        <dbReference type="EC" id="3.2.1.21"/>
    </reaction>
</comment>
<evidence type="ECO:0000256" key="4">
    <source>
        <dbReference type="ARBA" id="ARBA00005336"/>
    </source>
</evidence>
<evidence type="ECO:0000256" key="11">
    <source>
        <dbReference type="ARBA" id="ARBA00023295"/>
    </source>
</evidence>
<evidence type="ECO:0000313" key="21">
    <source>
        <dbReference type="Proteomes" id="UP000304951"/>
    </source>
</evidence>
<dbReference type="AlphaFoldDB" id="A0A4S8SER3"/>
<keyword evidence="10" id="KW-0119">Carbohydrate metabolism</keyword>
<sequence>MYAEVHSQPLIVFFHTMFIKTASTACLAVTFPFAFGLDVPPRNNSALGKAKVFLSQLATAEKIGLVTGSYGLGPVLPCVGTISGIPRLNFSGLCYSDGPTGYARSDGVSVFPSGITVAATWDRDLMYQRALAIGEEFRAKGAHVHLGPSPGPLGRSIVAGRNWEGFGPDPYLADVATNASVTGIQAAGVQASSKHYIGNEQETQRGSSTLSGGLTVSNGTVIDAVSANIDDRTLHELYLWPFANAVHAGTASVMCGYNRVNGNYTCANPDILNRILKDELAFPGYVLSDWDATHSTELFANGGLDMEMPGTQSVSGVSYFGDSLLAAVNNGTVSLDRLNDMVTRVMMPYYLLGQDQDFPEPDPASGGVFLNYQYGYNSPLSSVYPAVDARDVRADHAKIIRRIGAAGTVLLKNTNGALPLTHETNIGLLGNDVSYPTIGSVYLDYDNAEGYEMGTLDIGGGSGTVRHTSFSTSEEAIERKARKLGIRVQKLFDNKEVAEGLFRTIYPRPQACLVFLKAFATEGTDRASPDLQWNATAVVESTAAFCPNTIVVTHGPGVVAMPWADNPNVTAILAAHYPGEESGNALVDVLWGAVEPSGRLPYSIPRNSSDYGPPILSSVANATDPNAWQVDFTEGQMIDYRQFDANGTEALYEFGFGLSYSSFTMSSNMSFELIDGSLSTLPDQSQGTVPGGLADLWNVVAVLKVEVTNSGHRASSAVPQLYVSLPQDTTPPGTPHKVLRGFEKLHLKAGERREARFELMRRDLSYWDLENRQWVVPEGIVRFSAGFSSRNLVARTHARLVYDQN</sequence>
<comment type="similarity">
    <text evidence="4">Belongs to the glycosyl hydrolase 3 family.</text>
</comment>
<dbReference type="SUPFAM" id="SSF51445">
    <property type="entry name" value="(Trans)glycosidases"/>
    <property type="match status" value="1"/>
</dbReference>
<name>A0A4S8SER3_AURPU</name>
<keyword evidence="7" id="KW-0732">Signal</keyword>
<dbReference type="InterPro" id="IPR026891">
    <property type="entry name" value="Fn3-like"/>
</dbReference>
<keyword evidence="9" id="KW-0325">Glycoprotein</keyword>
<dbReference type="InterPro" id="IPR013783">
    <property type="entry name" value="Ig-like_fold"/>
</dbReference>
<keyword evidence="18" id="KW-1133">Transmembrane helix</keyword>
<evidence type="ECO:0000256" key="18">
    <source>
        <dbReference type="SAM" id="Phobius"/>
    </source>
</evidence>
<dbReference type="PANTHER" id="PTHR42715:SF12">
    <property type="entry name" value="BETA-GLUCOSIDASE G-RELATED"/>
    <property type="match status" value="1"/>
</dbReference>
<evidence type="ECO:0000256" key="15">
    <source>
        <dbReference type="ARBA" id="ARBA00041276"/>
    </source>
</evidence>
<dbReference type="InterPro" id="IPR036881">
    <property type="entry name" value="Glyco_hydro_3_C_sf"/>
</dbReference>
<evidence type="ECO:0000256" key="8">
    <source>
        <dbReference type="ARBA" id="ARBA00022801"/>
    </source>
</evidence>
<dbReference type="PRINTS" id="PR00133">
    <property type="entry name" value="GLHYDRLASE3"/>
</dbReference>
<dbReference type="Proteomes" id="UP000304951">
    <property type="component" value="Unassembled WGS sequence"/>
</dbReference>
<evidence type="ECO:0000256" key="9">
    <source>
        <dbReference type="ARBA" id="ARBA00023180"/>
    </source>
</evidence>
<dbReference type="SMART" id="SM01217">
    <property type="entry name" value="Fn3_like"/>
    <property type="match status" value="1"/>
</dbReference>
<proteinExistence type="inferred from homology"/>
<comment type="pathway">
    <text evidence="3">Glycan metabolism; cellulose degradation.</text>
</comment>
<reference evidence="20 21" key="1">
    <citation type="submission" date="2018-10" db="EMBL/GenBank/DDBJ databases">
        <title>Fifty Aureobasidium pullulans genomes reveal a recombining polyextremotolerant generalist.</title>
        <authorList>
            <person name="Gostincar C."/>
            <person name="Turk M."/>
            <person name="Zajc J."/>
            <person name="Gunde-Cimerman N."/>
        </authorList>
    </citation>
    <scope>NUCLEOTIDE SEQUENCE [LARGE SCALE GENOMIC DNA]</scope>
    <source>
        <strain evidence="20 21">EXF-11900</strain>
    </source>
</reference>
<comment type="function">
    <text evidence="13">Beta-glucosidases are one of a number of cellulolytic enzymes involved in the degradation of cellulosic biomass. Catalyzes the last step releasing glucose from the inhibitory cellobiose.</text>
</comment>
<protein>
    <recommendedName>
        <fullName evidence="14">Probable beta-glucosidase G</fullName>
        <ecNumber evidence="5">3.2.1.21</ecNumber>
    </recommendedName>
    <alternativeName>
        <fullName evidence="15">Beta-D-glucoside glucohydrolase G</fullName>
    </alternativeName>
    <alternativeName>
        <fullName evidence="16">Cellobiase G</fullName>
    </alternativeName>
    <alternativeName>
        <fullName evidence="17">Gentiobiase G</fullName>
    </alternativeName>
</protein>
<keyword evidence="18" id="KW-0472">Membrane</keyword>
<evidence type="ECO:0000256" key="1">
    <source>
        <dbReference type="ARBA" id="ARBA00000448"/>
    </source>
</evidence>
<dbReference type="Pfam" id="PF00933">
    <property type="entry name" value="Glyco_hydro_3"/>
    <property type="match status" value="1"/>
</dbReference>
<keyword evidence="18" id="KW-0812">Transmembrane</keyword>
<dbReference type="Gene3D" id="3.20.20.300">
    <property type="entry name" value="Glycoside hydrolase, family 3, N-terminal domain"/>
    <property type="match status" value="1"/>
</dbReference>
<gene>
    <name evidence="20" type="ORF">D6D28_06346</name>
</gene>
<dbReference type="Gene3D" id="2.60.40.10">
    <property type="entry name" value="Immunoglobulins"/>
    <property type="match status" value="1"/>
</dbReference>
<keyword evidence="6" id="KW-0964">Secreted</keyword>
<evidence type="ECO:0000256" key="17">
    <source>
        <dbReference type="ARBA" id="ARBA00041808"/>
    </source>
</evidence>
<organism evidence="20 21">
    <name type="scientific">Aureobasidium pullulans</name>
    <name type="common">Black yeast</name>
    <name type="synonym">Pullularia pullulans</name>
    <dbReference type="NCBI Taxonomy" id="5580"/>
    <lineage>
        <taxon>Eukaryota</taxon>
        <taxon>Fungi</taxon>
        <taxon>Dikarya</taxon>
        <taxon>Ascomycota</taxon>
        <taxon>Pezizomycotina</taxon>
        <taxon>Dothideomycetes</taxon>
        <taxon>Dothideomycetidae</taxon>
        <taxon>Dothideales</taxon>
        <taxon>Saccotheciaceae</taxon>
        <taxon>Aureobasidium</taxon>
    </lineage>
</organism>
<evidence type="ECO:0000256" key="13">
    <source>
        <dbReference type="ARBA" id="ARBA00024983"/>
    </source>
</evidence>
<evidence type="ECO:0000256" key="12">
    <source>
        <dbReference type="ARBA" id="ARBA00023326"/>
    </source>
</evidence>
<evidence type="ECO:0000313" key="20">
    <source>
        <dbReference type="EMBL" id="THV68855.1"/>
    </source>
</evidence>
<evidence type="ECO:0000256" key="2">
    <source>
        <dbReference type="ARBA" id="ARBA00004613"/>
    </source>
</evidence>
<evidence type="ECO:0000256" key="16">
    <source>
        <dbReference type="ARBA" id="ARBA00041601"/>
    </source>
</evidence>
<dbReference type="Gene3D" id="3.40.50.1700">
    <property type="entry name" value="Glycoside hydrolase family 3 C-terminal domain"/>
    <property type="match status" value="1"/>
</dbReference>
<keyword evidence="11" id="KW-0326">Glycosidase</keyword>
<dbReference type="InterPro" id="IPR036962">
    <property type="entry name" value="Glyco_hydro_3_N_sf"/>
</dbReference>
<dbReference type="InterPro" id="IPR002772">
    <property type="entry name" value="Glyco_hydro_3_C"/>
</dbReference>
<dbReference type="FunFam" id="3.20.20.300:FF:000002">
    <property type="entry name" value="Probable beta-glucosidase"/>
    <property type="match status" value="1"/>
</dbReference>
<keyword evidence="12" id="KW-0624">Polysaccharide degradation</keyword>
<evidence type="ECO:0000256" key="10">
    <source>
        <dbReference type="ARBA" id="ARBA00023277"/>
    </source>
</evidence>
<feature type="transmembrane region" description="Helical" evidence="18">
    <location>
        <begin position="12"/>
        <end position="35"/>
    </location>
</feature>
<evidence type="ECO:0000256" key="7">
    <source>
        <dbReference type="ARBA" id="ARBA00022729"/>
    </source>
</evidence>
<accession>A0A4S8SER3</accession>
<dbReference type="Pfam" id="PF01915">
    <property type="entry name" value="Glyco_hydro_3_C"/>
    <property type="match status" value="1"/>
</dbReference>
<dbReference type="InterPro" id="IPR050288">
    <property type="entry name" value="Cellulose_deg_GH3"/>
</dbReference>
<dbReference type="EC" id="3.2.1.21" evidence="5"/>
<dbReference type="GO" id="GO:0009251">
    <property type="term" value="P:glucan catabolic process"/>
    <property type="evidence" value="ECO:0007669"/>
    <property type="project" value="TreeGrafter"/>
</dbReference>